<feature type="domain" description="C3H1-type" evidence="6">
    <location>
        <begin position="413"/>
        <end position="440"/>
    </location>
</feature>
<keyword evidence="3 4" id="KW-0862">Zinc</keyword>
<evidence type="ECO:0000313" key="7">
    <source>
        <dbReference type="EMBL" id="CCA15131.1"/>
    </source>
</evidence>
<feature type="region of interest" description="Disordered" evidence="5">
    <location>
        <begin position="192"/>
        <end position="216"/>
    </location>
</feature>
<feature type="region of interest" description="Disordered" evidence="5">
    <location>
        <begin position="528"/>
        <end position="573"/>
    </location>
</feature>
<dbReference type="SUPFAM" id="SSF90229">
    <property type="entry name" value="CCCH zinc finger"/>
    <property type="match status" value="1"/>
</dbReference>
<sequence>MGTHKRRESGQKWEGYDQMQLVLENLASPKGTSANRVKAVASVALQYAKNYKDVVHDVEAFIWKTDKKHRLAGLYSMDAIMRQSRSKHGTKDAYVERFGERLATTIRAIREIPVEFRRNVRNVVREWEVRGYYSGKKISEDGGDDLLQVSSDERLDEGNQETENADTQVKVGVKPSSEKIASLLSIIKKQKAKKEQKGEDNSDVSLLQTPSQPLLSNMPSYPPAFEHMHAPRQMGGPIPNAPSMGLRYPGNDGPVHAGHKRDLHREEHCWADNHNEKRHRGTRWAPGRSENDKPMMGGPSNGIVFHCEGNAKPMQVNSSPHPLTTEEAPSRLPHRDHAWPPPGPTTDPYRDPPLSMNHGVQGPYPGHFPPDPPVFDPSTPTHPSDSRYGPYAGAPSSPRSRHPPMAPNTQEGPQGSEVCRKYVSGRCGFGARCWHAHDRNVGPEAPRTRSEINQAKRKTVLCANYPNNCRFGDKCSFAHGEEDLDVKAMEALGRQMARGGGKRSLDKDRTHMGNEAQAHWYPPPGRIDHGFHPGMEGPPGPGPGPGPHGEQGYPPYGPGCPPRGGGPDAMPQAKRAFGESEMGRFNTEQARSHYGRPPVGMMPPYYEGPREPGMPAPAPMYGDRMPPHM</sequence>
<gene>
    <name evidence="7" type="primary">AlNc14C9G1124</name>
    <name evidence="7" type="ORF">ALNC14_012740</name>
</gene>
<dbReference type="InterPro" id="IPR006569">
    <property type="entry name" value="CID_dom"/>
</dbReference>
<accession>F0W249</accession>
<feature type="compositionally biased region" description="Pro residues" evidence="5">
    <location>
        <begin position="536"/>
        <end position="546"/>
    </location>
</feature>
<dbReference type="AlphaFoldDB" id="F0W249"/>
<evidence type="ECO:0000256" key="2">
    <source>
        <dbReference type="ARBA" id="ARBA00022771"/>
    </source>
</evidence>
<organism evidence="7">
    <name type="scientific">Albugo laibachii Nc14</name>
    <dbReference type="NCBI Taxonomy" id="890382"/>
    <lineage>
        <taxon>Eukaryota</taxon>
        <taxon>Sar</taxon>
        <taxon>Stramenopiles</taxon>
        <taxon>Oomycota</taxon>
        <taxon>Peronosporomycetes</taxon>
        <taxon>Albuginales</taxon>
        <taxon>Albuginaceae</taxon>
        <taxon>Albugo</taxon>
    </lineage>
</organism>
<feature type="region of interest" description="Disordered" evidence="5">
    <location>
        <begin position="588"/>
        <end position="629"/>
    </location>
</feature>
<dbReference type="SMART" id="SM00582">
    <property type="entry name" value="RPR"/>
    <property type="match status" value="1"/>
</dbReference>
<keyword evidence="1 4" id="KW-0479">Metal-binding</keyword>
<dbReference type="Pfam" id="PF04818">
    <property type="entry name" value="CID"/>
    <property type="match status" value="1"/>
</dbReference>
<dbReference type="InterPro" id="IPR008942">
    <property type="entry name" value="ENTH_VHS"/>
</dbReference>
<dbReference type="Gene3D" id="1.25.40.90">
    <property type="match status" value="1"/>
</dbReference>
<protein>
    <submittedName>
        <fullName evidence="7">Uncharacterized protein AlNc14C9G1124</fullName>
    </submittedName>
</protein>
<dbReference type="InterPro" id="IPR036855">
    <property type="entry name" value="Znf_CCCH_sf"/>
</dbReference>
<feature type="region of interest" description="Disordered" evidence="5">
    <location>
        <begin position="279"/>
        <end position="416"/>
    </location>
</feature>
<evidence type="ECO:0000256" key="3">
    <source>
        <dbReference type="ARBA" id="ARBA00022833"/>
    </source>
</evidence>
<dbReference type="HOGENOM" id="CLU_435064_0_0_1"/>
<dbReference type="EMBL" id="FR824054">
    <property type="protein sequence ID" value="CCA15131.1"/>
    <property type="molecule type" value="Genomic_DNA"/>
</dbReference>
<keyword evidence="2 4" id="KW-0863">Zinc-finger</keyword>
<reference evidence="7" key="1">
    <citation type="journal article" date="2011" name="PLoS Biol.">
        <title>Gene gain and loss during evolution of obligate parasitism in the white rust pathogen of Arabidopsis thaliana.</title>
        <authorList>
            <person name="Kemen E."/>
            <person name="Gardiner A."/>
            <person name="Schultz-Larsen T."/>
            <person name="Kemen A.C."/>
            <person name="Balmuth A.L."/>
            <person name="Robert-Seilaniantz A."/>
            <person name="Bailey K."/>
            <person name="Holub E."/>
            <person name="Studholme D.J."/>
            <person name="Maclean D."/>
            <person name="Jones J.D."/>
        </authorList>
    </citation>
    <scope>NUCLEOTIDE SEQUENCE</scope>
</reference>
<feature type="domain" description="C3H1-type" evidence="6">
    <location>
        <begin position="456"/>
        <end position="482"/>
    </location>
</feature>
<dbReference type="InterPro" id="IPR000571">
    <property type="entry name" value="Znf_CCCH"/>
</dbReference>
<dbReference type="GO" id="GO:0008270">
    <property type="term" value="F:zinc ion binding"/>
    <property type="evidence" value="ECO:0007669"/>
    <property type="project" value="UniProtKB-KW"/>
</dbReference>
<evidence type="ECO:0000256" key="1">
    <source>
        <dbReference type="ARBA" id="ARBA00022723"/>
    </source>
</evidence>
<evidence type="ECO:0000256" key="5">
    <source>
        <dbReference type="SAM" id="MobiDB-lite"/>
    </source>
</evidence>
<dbReference type="PROSITE" id="PS50103">
    <property type="entry name" value="ZF_C3H1"/>
    <property type="match status" value="2"/>
</dbReference>
<dbReference type="SUPFAM" id="SSF48464">
    <property type="entry name" value="ENTH/VHS domain"/>
    <property type="match status" value="1"/>
</dbReference>
<dbReference type="Gene3D" id="3.30.1370.210">
    <property type="match status" value="1"/>
</dbReference>
<dbReference type="SMART" id="SM00356">
    <property type="entry name" value="ZnF_C3H1"/>
    <property type="match status" value="2"/>
</dbReference>
<reference evidence="7" key="2">
    <citation type="submission" date="2011-02" db="EMBL/GenBank/DDBJ databases">
        <authorList>
            <person name="MacLean D."/>
        </authorList>
    </citation>
    <scope>NUCLEOTIDE SEQUENCE</scope>
</reference>
<feature type="compositionally biased region" description="Pro residues" evidence="5">
    <location>
        <begin position="366"/>
        <end position="375"/>
    </location>
</feature>
<feature type="zinc finger region" description="C3H1-type" evidence="4">
    <location>
        <begin position="456"/>
        <end position="482"/>
    </location>
</feature>
<name>F0W249_9STRA</name>
<evidence type="ECO:0000256" key="4">
    <source>
        <dbReference type="PROSITE-ProRule" id="PRU00723"/>
    </source>
</evidence>
<dbReference type="Pfam" id="PF00642">
    <property type="entry name" value="zf-CCCH"/>
    <property type="match status" value="1"/>
</dbReference>
<feature type="compositionally biased region" description="Low complexity" evidence="5">
    <location>
        <begin position="205"/>
        <end position="216"/>
    </location>
</feature>
<evidence type="ECO:0000259" key="6">
    <source>
        <dbReference type="PROSITE" id="PS50103"/>
    </source>
</evidence>
<proteinExistence type="predicted"/>
<feature type="zinc finger region" description="C3H1-type" evidence="4">
    <location>
        <begin position="413"/>
        <end position="440"/>
    </location>
</feature>